<organism evidence="3 4">
    <name type="scientific">Orchesella dallaii</name>
    <dbReference type="NCBI Taxonomy" id="48710"/>
    <lineage>
        <taxon>Eukaryota</taxon>
        <taxon>Metazoa</taxon>
        <taxon>Ecdysozoa</taxon>
        <taxon>Arthropoda</taxon>
        <taxon>Hexapoda</taxon>
        <taxon>Collembola</taxon>
        <taxon>Entomobryomorpha</taxon>
        <taxon>Entomobryoidea</taxon>
        <taxon>Orchesellidae</taxon>
        <taxon>Orchesellinae</taxon>
        <taxon>Orchesella</taxon>
    </lineage>
</organism>
<keyword evidence="1" id="KW-0472">Membrane</keyword>
<dbReference type="EMBL" id="CAXLJM020000053">
    <property type="protein sequence ID" value="CAL8116937.1"/>
    <property type="molecule type" value="Genomic_DNA"/>
</dbReference>
<dbReference type="InterPro" id="IPR001251">
    <property type="entry name" value="CRAL-TRIO_dom"/>
</dbReference>
<dbReference type="PANTHER" id="PTHR10174:SF130">
    <property type="entry name" value="ALPHA-TOCOPHEROL TRANSFER PROTEIN-LIKE"/>
    <property type="match status" value="1"/>
</dbReference>
<evidence type="ECO:0000313" key="4">
    <source>
        <dbReference type="Proteomes" id="UP001642540"/>
    </source>
</evidence>
<protein>
    <recommendedName>
        <fullName evidence="2">CRAL-TRIO domain-containing protein</fullName>
    </recommendedName>
</protein>
<dbReference type="Gene3D" id="3.40.525.10">
    <property type="entry name" value="CRAL-TRIO lipid binding domain"/>
    <property type="match status" value="1"/>
</dbReference>
<name>A0ABP1R1C1_9HEXA</name>
<dbReference type="PRINTS" id="PR00180">
    <property type="entry name" value="CRETINALDHBP"/>
</dbReference>
<reference evidence="3 4" key="1">
    <citation type="submission" date="2024-08" db="EMBL/GenBank/DDBJ databases">
        <authorList>
            <person name="Cucini C."/>
            <person name="Frati F."/>
        </authorList>
    </citation>
    <scope>NUCLEOTIDE SEQUENCE [LARGE SCALE GENOMIC DNA]</scope>
</reference>
<proteinExistence type="predicted"/>
<dbReference type="Proteomes" id="UP001642540">
    <property type="component" value="Unassembled WGS sequence"/>
</dbReference>
<gene>
    <name evidence="3" type="ORF">ODALV1_LOCUS17456</name>
</gene>
<dbReference type="InterPro" id="IPR036865">
    <property type="entry name" value="CRAL-TRIO_dom_sf"/>
</dbReference>
<keyword evidence="4" id="KW-1185">Reference proteome</keyword>
<dbReference type="Pfam" id="PF00650">
    <property type="entry name" value="CRAL_TRIO"/>
    <property type="match status" value="1"/>
</dbReference>
<keyword evidence="1" id="KW-1133">Transmembrane helix</keyword>
<evidence type="ECO:0000259" key="2">
    <source>
        <dbReference type="PROSITE" id="PS50191"/>
    </source>
</evidence>
<accession>A0ABP1R1C1</accession>
<dbReference type="Gene3D" id="1.20.5.1200">
    <property type="entry name" value="Alpha-tocopherol transfer"/>
    <property type="match status" value="1"/>
</dbReference>
<feature type="domain" description="CRAL-TRIO" evidence="2">
    <location>
        <begin position="98"/>
        <end position="265"/>
    </location>
</feature>
<dbReference type="CDD" id="cd00170">
    <property type="entry name" value="SEC14"/>
    <property type="match status" value="1"/>
</dbReference>
<sequence length="278" mass="32479">METLRMENSELAIFSKVEEEGLVEMKKHIEDYLIGEKLKKDSCPKVSQFLEKAKLDNQLLLDYVQARKNNVDCAWDTLKMYAENRFKHYPEVFPNEVPRDLIHDLVGRQLLGVLKNRDKFGRRIVFFDMTKWDINHISLDDLTMAGTIAADIFWRDPEVLEGGIVVVENTIGFGLGHAKQHTMGRMLRMRNVFVQSFPISLQGIFYLQMPYLFTLVFKMSKHLFPKKVRSRMFCYSSNQEPTELYDIAPPEILPEWMGGKLSIEEAAEGQEFYEKFFT</sequence>
<feature type="transmembrane region" description="Helical" evidence="1">
    <location>
        <begin position="197"/>
        <end position="217"/>
    </location>
</feature>
<evidence type="ECO:0000256" key="1">
    <source>
        <dbReference type="SAM" id="Phobius"/>
    </source>
</evidence>
<dbReference type="SUPFAM" id="SSF52087">
    <property type="entry name" value="CRAL/TRIO domain"/>
    <property type="match status" value="1"/>
</dbReference>
<dbReference type="PROSITE" id="PS50191">
    <property type="entry name" value="CRAL_TRIO"/>
    <property type="match status" value="1"/>
</dbReference>
<evidence type="ECO:0000313" key="3">
    <source>
        <dbReference type="EMBL" id="CAL8116937.1"/>
    </source>
</evidence>
<comment type="caution">
    <text evidence="3">The sequence shown here is derived from an EMBL/GenBank/DDBJ whole genome shotgun (WGS) entry which is preliminary data.</text>
</comment>
<dbReference type="PANTHER" id="PTHR10174">
    <property type="entry name" value="ALPHA-TOCOPHEROL TRANSFER PROTEIN-RELATED"/>
    <property type="match status" value="1"/>
</dbReference>
<keyword evidence="1" id="KW-0812">Transmembrane</keyword>